<dbReference type="SUPFAM" id="SSF52833">
    <property type="entry name" value="Thioredoxin-like"/>
    <property type="match status" value="1"/>
</dbReference>
<gene>
    <name evidence="1" type="ORF">CEJ86_04660</name>
</gene>
<organism evidence="1 2">
    <name type="scientific">Rhizobium meliloti</name>
    <name type="common">Ensifer meliloti</name>
    <name type="synonym">Sinorhizobium meliloti</name>
    <dbReference type="NCBI Taxonomy" id="382"/>
    <lineage>
        <taxon>Bacteria</taxon>
        <taxon>Pseudomonadati</taxon>
        <taxon>Pseudomonadota</taxon>
        <taxon>Alphaproteobacteria</taxon>
        <taxon>Hyphomicrobiales</taxon>
        <taxon>Rhizobiaceae</taxon>
        <taxon>Sinorhizobium/Ensifer group</taxon>
        <taxon>Sinorhizobium</taxon>
    </lineage>
</organism>
<dbReference type="Pfam" id="PF04214">
    <property type="entry name" value="DUF411"/>
    <property type="match status" value="1"/>
</dbReference>
<protein>
    <submittedName>
        <fullName evidence="1">Metal-binding protein</fullName>
    </submittedName>
</protein>
<dbReference type="AlphaFoldDB" id="A0A2J0Z6G2"/>
<dbReference type="EMBL" id="NJGD01000002">
    <property type="protein sequence ID" value="PJR16097.1"/>
    <property type="molecule type" value="Genomic_DNA"/>
</dbReference>
<evidence type="ECO:0000313" key="1">
    <source>
        <dbReference type="EMBL" id="PJR16097.1"/>
    </source>
</evidence>
<name>A0A2J0Z6G2_RHIML</name>
<dbReference type="InterPro" id="IPR007332">
    <property type="entry name" value="DUF411"/>
</dbReference>
<dbReference type="InterPro" id="IPR036249">
    <property type="entry name" value="Thioredoxin-like_sf"/>
</dbReference>
<accession>A0A2J0Z6G2</accession>
<dbReference type="Proteomes" id="UP000231987">
    <property type="component" value="Unassembled WGS sequence"/>
</dbReference>
<sequence length="151" mass="16087">MRRRAFLISAAATASVWMIGPALAAGREMVVYKDPNCGCCHEWAAAMKGAGFQVKIENVDDLSAIKQRHAIPDEMQGCHTAVVGGYYVEGHVPLDAVERLLAERPDIAGIAVPGMPVGSLGMGDDPRASYDVFAVNRDGTSAIYQSVRPKG</sequence>
<reference evidence="1 2" key="1">
    <citation type="submission" date="2017-06" db="EMBL/GenBank/DDBJ databases">
        <title>Ensifer strains isolated from leguminous trees and herbs display diverse denitrification phenotypes with some acting as strong N2O sinks.</title>
        <authorList>
            <person name="Woliy K."/>
            <person name="Mania D."/>
            <person name="Bakken L.R."/>
            <person name="Frostegard A."/>
        </authorList>
    </citation>
    <scope>NUCLEOTIDE SEQUENCE [LARGE SCALE GENOMIC DNA]</scope>
    <source>
        <strain evidence="1 2">AC50a</strain>
    </source>
</reference>
<comment type="caution">
    <text evidence="1">The sequence shown here is derived from an EMBL/GenBank/DDBJ whole genome shotgun (WGS) entry which is preliminary data.</text>
</comment>
<dbReference type="RefSeq" id="WP_100670080.1">
    <property type="nucleotide sequence ID" value="NZ_CP141213.1"/>
</dbReference>
<proteinExistence type="predicted"/>
<evidence type="ECO:0000313" key="2">
    <source>
        <dbReference type="Proteomes" id="UP000231987"/>
    </source>
</evidence>